<evidence type="ECO:0000313" key="2">
    <source>
        <dbReference type="Proteomes" id="UP000326396"/>
    </source>
</evidence>
<dbReference type="PANTHER" id="PTHR33064">
    <property type="entry name" value="POL PROTEIN"/>
    <property type="match status" value="1"/>
</dbReference>
<organism evidence="1 2">
    <name type="scientific">Mikania micrantha</name>
    <name type="common">bitter vine</name>
    <dbReference type="NCBI Taxonomy" id="192012"/>
    <lineage>
        <taxon>Eukaryota</taxon>
        <taxon>Viridiplantae</taxon>
        <taxon>Streptophyta</taxon>
        <taxon>Embryophyta</taxon>
        <taxon>Tracheophyta</taxon>
        <taxon>Spermatophyta</taxon>
        <taxon>Magnoliopsida</taxon>
        <taxon>eudicotyledons</taxon>
        <taxon>Gunneridae</taxon>
        <taxon>Pentapetalae</taxon>
        <taxon>asterids</taxon>
        <taxon>campanulids</taxon>
        <taxon>Asterales</taxon>
        <taxon>Asteraceae</taxon>
        <taxon>Asteroideae</taxon>
        <taxon>Heliantheae alliance</taxon>
        <taxon>Eupatorieae</taxon>
        <taxon>Mikania</taxon>
    </lineage>
</organism>
<dbReference type="Proteomes" id="UP000326396">
    <property type="component" value="Linkage Group LG4"/>
</dbReference>
<name>A0A5N6N3N3_9ASTR</name>
<dbReference type="SUPFAM" id="SSF56672">
    <property type="entry name" value="DNA/RNA polymerases"/>
    <property type="match status" value="1"/>
</dbReference>
<accession>A0A5N6N3N3</accession>
<dbReference type="FunFam" id="3.30.70.270:FF:000063">
    <property type="entry name" value="Zinc knuckle domaincontaining protein"/>
    <property type="match status" value="1"/>
</dbReference>
<proteinExistence type="predicted"/>
<gene>
    <name evidence="1" type="ORF">E3N88_28883</name>
</gene>
<protein>
    <recommendedName>
        <fullName evidence="3">Reverse transcriptase/retrotransposon-derived protein RNase H-like domain-containing protein</fullName>
    </recommendedName>
</protein>
<dbReference type="AlphaFoldDB" id="A0A5N6N3N3"/>
<keyword evidence="2" id="KW-1185">Reference proteome</keyword>
<evidence type="ECO:0000313" key="1">
    <source>
        <dbReference type="EMBL" id="KAD4180292.1"/>
    </source>
</evidence>
<comment type="caution">
    <text evidence="1">The sequence shown here is derived from an EMBL/GenBank/DDBJ whole genome shotgun (WGS) entry which is preliminary data.</text>
</comment>
<dbReference type="Gene3D" id="3.30.70.270">
    <property type="match status" value="1"/>
</dbReference>
<evidence type="ECO:0008006" key="3">
    <source>
        <dbReference type="Google" id="ProtNLM"/>
    </source>
</evidence>
<dbReference type="InterPro" id="IPR043128">
    <property type="entry name" value="Rev_trsase/Diguanyl_cyclase"/>
</dbReference>
<dbReference type="InterPro" id="IPR051320">
    <property type="entry name" value="Viral_Replic_Matur_Polypro"/>
</dbReference>
<dbReference type="InterPro" id="IPR043502">
    <property type="entry name" value="DNA/RNA_pol_sf"/>
</dbReference>
<reference evidence="1 2" key="1">
    <citation type="submission" date="2019-05" db="EMBL/GenBank/DDBJ databases">
        <title>Mikania micrantha, genome provides insights into the molecular mechanism of rapid growth.</title>
        <authorList>
            <person name="Liu B."/>
        </authorList>
    </citation>
    <scope>NUCLEOTIDE SEQUENCE [LARGE SCALE GENOMIC DNA]</scope>
    <source>
        <strain evidence="1">NLD-2019</strain>
        <tissue evidence="1">Leaf</tissue>
    </source>
</reference>
<dbReference type="PANTHER" id="PTHR33064:SF37">
    <property type="entry name" value="RIBONUCLEASE H"/>
    <property type="match status" value="1"/>
</dbReference>
<sequence length="143" mass="16835">MIPRVEQISIASYRMAPTKLKELKEQLQKILDLGFIRTSVSPWSALAIFVKKKLYAQFSKWIMMDPAKVEAITKWPKPTSVTEIQSFLGLASYYRRFVEGFLKIVLPLTQLLRKGVKYSWNDEREKSLKYIFTQKELNVRQRC</sequence>
<dbReference type="OrthoDB" id="437338at2759"/>
<dbReference type="EMBL" id="SZYD01000014">
    <property type="protein sequence ID" value="KAD4180292.1"/>
    <property type="molecule type" value="Genomic_DNA"/>
</dbReference>